<gene>
    <name evidence="1" type="ORF">QGN23_05855</name>
</gene>
<reference evidence="1 2" key="1">
    <citation type="submission" date="2023-05" db="EMBL/GenBank/DDBJ databases">
        <title>Genomic insight into Chryseobacterium sp. wdc7 isolated forest soil (Gotjawal).</title>
        <authorList>
            <person name="Park S.-J."/>
        </authorList>
    </citation>
    <scope>NUCLEOTIDE SEQUENCE [LARGE SCALE GENOMIC DNA]</scope>
    <source>
        <strain evidence="2">wdc7</strain>
    </source>
</reference>
<dbReference type="Proteomes" id="UP001241656">
    <property type="component" value="Chromosome"/>
</dbReference>
<keyword evidence="2" id="KW-1185">Reference proteome</keyword>
<protein>
    <submittedName>
        <fullName evidence="1">Uncharacterized protein</fullName>
    </submittedName>
</protein>
<evidence type="ECO:0000313" key="2">
    <source>
        <dbReference type="Proteomes" id="UP001241656"/>
    </source>
</evidence>
<sequence length="45" mass="4925">MARISKNGILSEAFGNLVFVNSESQNYVRSKPSRLKQNPKTTAAA</sequence>
<dbReference type="EMBL" id="CP124855">
    <property type="protein sequence ID" value="WHF52800.1"/>
    <property type="molecule type" value="Genomic_DNA"/>
</dbReference>
<proteinExistence type="predicted"/>
<evidence type="ECO:0000313" key="1">
    <source>
        <dbReference type="EMBL" id="WHF52800.1"/>
    </source>
</evidence>
<organism evidence="1 2">
    <name type="scientific">Chryseobacterium gotjawalense</name>
    <dbReference type="NCBI Taxonomy" id="3042315"/>
    <lineage>
        <taxon>Bacteria</taxon>
        <taxon>Pseudomonadati</taxon>
        <taxon>Bacteroidota</taxon>
        <taxon>Flavobacteriia</taxon>
        <taxon>Flavobacteriales</taxon>
        <taxon>Weeksellaceae</taxon>
        <taxon>Chryseobacterium group</taxon>
        <taxon>Chryseobacterium</taxon>
    </lineage>
</organism>
<dbReference type="RefSeq" id="WP_282906062.1">
    <property type="nucleotide sequence ID" value="NZ_CP124855.1"/>
</dbReference>
<accession>A0ABY8RFQ0</accession>
<name>A0ABY8RFQ0_9FLAO</name>